<sequence>MNSALTFLLENLKLIRIRDILDVAIVAFVIYKGTKLVRETRAVQLIKGIIILLLAMQVSGWLSLNAINFLLVNTVQVGMVALLVVFQPELRRALEKVGRSSIGKILNSSGSENGTTIANVVTAACAMQSTKTGALIVFEREIKLADVAKTGIAINSDVSPELIINIFVPNTPLHDGAVIIGGNKIKAAACFLPLTQDNTLNQELGTRHRAAIGITEVADCVVVVVSEETGRISLAVNGQINRNITADNLEKTLKSYLVEETNDLKASKDKLIDMVVKRK</sequence>
<evidence type="ECO:0000256" key="2">
    <source>
        <dbReference type="ARBA" id="ARBA00022475"/>
    </source>
</evidence>
<evidence type="ECO:0000259" key="11">
    <source>
        <dbReference type="PROSITE" id="PS51794"/>
    </source>
</evidence>
<evidence type="ECO:0000256" key="6">
    <source>
        <dbReference type="ARBA" id="ARBA00022741"/>
    </source>
</evidence>
<evidence type="ECO:0000256" key="3">
    <source>
        <dbReference type="ARBA" id="ARBA00022679"/>
    </source>
</evidence>
<name>A0A926ITG0_9FIRM</name>
<protein>
    <recommendedName>
        <fullName evidence="10">Diadenylate cyclase</fullName>
        <shortName evidence="10">DAC</shortName>
        <ecNumber evidence="10">2.7.7.85</ecNumber>
    </recommendedName>
    <alternativeName>
        <fullName evidence="10">Cyclic-di-AMP synthase</fullName>
        <shortName evidence="10">c-di-AMP synthase</shortName>
    </alternativeName>
</protein>
<dbReference type="InterPro" id="IPR034701">
    <property type="entry name" value="CdaA"/>
</dbReference>
<keyword evidence="4 10" id="KW-0812">Transmembrane</keyword>
<dbReference type="PANTHER" id="PTHR34185:SF1">
    <property type="entry name" value="DIADENYLATE CYCLASE"/>
    <property type="match status" value="1"/>
</dbReference>
<evidence type="ECO:0000256" key="10">
    <source>
        <dbReference type="HAMAP-Rule" id="MF_01499"/>
    </source>
</evidence>
<dbReference type="GO" id="GO:0004016">
    <property type="term" value="F:adenylate cyclase activity"/>
    <property type="evidence" value="ECO:0007669"/>
    <property type="project" value="UniProtKB-UniRule"/>
</dbReference>
<keyword evidence="3 10" id="KW-0808">Transferase</keyword>
<dbReference type="PANTHER" id="PTHR34185">
    <property type="entry name" value="DIADENYLATE CYCLASE"/>
    <property type="match status" value="1"/>
</dbReference>
<dbReference type="NCBIfam" id="TIGR00159">
    <property type="entry name" value="diadenylate cyclase CdaA"/>
    <property type="match status" value="1"/>
</dbReference>
<evidence type="ECO:0000256" key="7">
    <source>
        <dbReference type="ARBA" id="ARBA00022840"/>
    </source>
</evidence>
<dbReference type="FunFam" id="3.40.1700.10:FF:000002">
    <property type="entry name" value="Diadenylate cyclase"/>
    <property type="match status" value="1"/>
</dbReference>
<keyword evidence="13" id="KW-1185">Reference proteome</keyword>
<dbReference type="Pfam" id="PF19293">
    <property type="entry name" value="CdaA_N"/>
    <property type="match status" value="1"/>
</dbReference>
<evidence type="ECO:0000256" key="1">
    <source>
        <dbReference type="ARBA" id="ARBA00000877"/>
    </source>
</evidence>
<organism evidence="12 13">
    <name type="scientific">Qingrenia yutianensis</name>
    <dbReference type="NCBI Taxonomy" id="2763676"/>
    <lineage>
        <taxon>Bacteria</taxon>
        <taxon>Bacillati</taxon>
        <taxon>Bacillota</taxon>
        <taxon>Clostridia</taxon>
        <taxon>Eubacteriales</taxon>
        <taxon>Oscillospiraceae</taxon>
        <taxon>Qingrenia</taxon>
    </lineage>
</organism>
<evidence type="ECO:0000256" key="8">
    <source>
        <dbReference type="ARBA" id="ARBA00022989"/>
    </source>
</evidence>
<gene>
    <name evidence="10" type="primary">dacA</name>
    <name evidence="12" type="ORF">H8706_02245</name>
</gene>
<evidence type="ECO:0000256" key="5">
    <source>
        <dbReference type="ARBA" id="ARBA00022695"/>
    </source>
</evidence>
<dbReference type="EC" id="2.7.7.85" evidence="10"/>
<comment type="caution">
    <text evidence="12">The sequence shown here is derived from an EMBL/GenBank/DDBJ whole genome shotgun (WGS) entry which is preliminary data.</text>
</comment>
<dbReference type="Pfam" id="PF02457">
    <property type="entry name" value="DAC"/>
    <property type="match status" value="1"/>
</dbReference>
<feature type="transmembrane region" description="Helical" evidence="10">
    <location>
        <begin position="69"/>
        <end position="86"/>
    </location>
</feature>
<dbReference type="SUPFAM" id="SSF143597">
    <property type="entry name" value="YojJ-like"/>
    <property type="match status" value="1"/>
</dbReference>
<feature type="domain" description="DAC" evidence="11">
    <location>
        <begin position="87"/>
        <end position="246"/>
    </location>
</feature>
<evidence type="ECO:0000313" key="12">
    <source>
        <dbReference type="EMBL" id="MBC8595693.1"/>
    </source>
</evidence>
<dbReference type="PIRSF" id="PIRSF004793">
    <property type="entry name" value="UCP004793"/>
    <property type="match status" value="1"/>
</dbReference>
<evidence type="ECO:0000313" key="13">
    <source>
        <dbReference type="Proteomes" id="UP000647416"/>
    </source>
</evidence>
<dbReference type="InterPro" id="IPR014046">
    <property type="entry name" value="C-di-AMP_synthase"/>
</dbReference>
<dbReference type="InterPro" id="IPR050338">
    <property type="entry name" value="DisA"/>
</dbReference>
<feature type="transmembrane region" description="Helical" evidence="10">
    <location>
        <begin position="45"/>
        <end position="63"/>
    </location>
</feature>
<dbReference type="GO" id="GO:0006171">
    <property type="term" value="P:cAMP biosynthetic process"/>
    <property type="evidence" value="ECO:0007669"/>
    <property type="project" value="InterPro"/>
</dbReference>
<dbReference type="GO" id="GO:0106408">
    <property type="term" value="F:diadenylate cyclase activity"/>
    <property type="evidence" value="ECO:0007669"/>
    <property type="project" value="UniProtKB-EC"/>
</dbReference>
<dbReference type="InterPro" id="IPR003390">
    <property type="entry name" value="DNA_integrity_scan_DisA_N"/>
</dbReference>
<evidence type="ECO:0000256" key="4">
    <source>
        <dbReference type="ARBA" id="ARBA00022692"/>
    </source>
</evidence>
<keyword evidence="7 10" id="KW-0067">ATP-binding</keyword>
<comment type="subunit">
    <text evidence="10">Probably a homodimer.</text>
</comment>
<comment type="catalytic activity">
    <reaction evidence="1 10">
        <text>2 ATP = 3',3'-c-di-AMP + 2 diphosphate</text>
        <dbReference type="Rhea" id="RHEA:35655"/>
        <dbReference type="ChEBI" id="CHEBI:30616"/>
        <dbReference type="ChEBI" id="CHEBI:33019"/>
        <dbReference type="ChEBI" id="CHEBI:71500"/>
        <dbReference type="EC" id="2.7.7.85"/>
    </reaction>
</comment>
<comment type="similarity">
    <text evidence="10">Belongs to the adenylate cyclase family. DacA/CdaA subfamily.</text>
</comment>
<keyword evidence="6 10" id="KW-0547">Nucleotide-binding</keyword>
<keyword evidence="2 10" id="KW-1003">Cell membrane</keyword>
<evidence type="ECO:0000256" key="9">
    <source>
        <dbReference type="ARBA" id="ARBA00023136"/>
    </source>
</evidence>
<keyword evidence="5 10" id="KW-0548">Nucleotidyltransferase</keyword>
<dbReference type="EMBL" id="JACRTE010000002">
    <property type="protein sequence ID" value="MBC8595693.1"/>
    <property type="molecule type" value="Genomic_DNA"/>
</dbReference>
<reference evidence="12" key="1">
    <citation type="submission" date="2020-08" db="EMBL/GenBank/DDBJ databases">
        <title>Genome public.</title>
        <authorList>
            <person name="Liu C."/>
            <person name="Sun Q."/>
        </authorList>
    </citation>
    <scope>NUCLEOTIDE SEQUENCE</scope>
    <source>
        <strain evidence="12">NSJ-50</strain>
    </source>
</reference>
<dbReference type="InterPro" id="IPR045585">
    <property type="entry name" value="CdaA_N"/>
</dbReference>
<keyword evidence="8 10" id="KW-1133">Transmembrane helix</keyword>
<dbReference type="Gene3D" id="3.40.1700.10">
    <property type="entry name" value="DNA integrity scanning protein, DisA, N-terminal domain"/>
    <property type="match status" value="1"/>
</dbReference>
<dbReference type="InterPro" id="IPR036888">
    <property type="entry name" value="DNA_integrity_DisA_N_sf"/>
</dbReference>
<accession>A0A926ITG0</accession>
<proteinExistence type="inferred from homology"/>
<comment type="caution">
    <text evidence="10">Lacks conserved residue(s) required for the propagation of feature annotation.</text>
</comment>
<dbReference type="Proteomes" id="UP000647416">
    <property type="component" value="Unassembled WGS sequence"/>
</dbReference>
<comment type="function">
    <text evidence="10">Catalyzes the condensation of 2 ATP molecules into cyclic di-AMP (c-di-AMP), a second messenger used to regulate differing processes in different bacteria.</text>
</comment>
<keyword evidence="9 10" id="KW-0472">Membrane</keyword>
<dbReference type="PROSITE" id="PS51794">
    <property type="entry name" value="DAC"/>
    <property type="match status" value="1"/>
</dbReference>
<dbReference type="HAMAP" id="MF_01499">
    <property type="entry name" value="DacA"/>
    <property type="match status" value="1"/>
</dbReference>
<dbReference type="GO" id="GO:0005524">
    <property type="term" value="F:ATP binding"/>
    <property type="evidence" value="ECO:0007669"/>
    <property type="project" value="UniProtKB-UniRule"/>
</dbReference>
<dbReference type="AlphaFoldDB" id="A0A926ITG0"/>
<dbReference type="RefSeq" id="WP_178348249.1">
    <property type="nucleotide sequence ID" value="NZ_JACRTE010000002.1"/>
</dbReference>